<evidence type="ECO:0000259" key="5">
    <source>
        <dbReference type="SMART" id="SM00226"/>
    </source>
</evidence>
<protein>
    <recommendedName>
        <fullName evidence="2">protein-tyrosine-phosphatase</fullName>
        <ecNumber evidence="2">3.1.3.48</ecNumber>
    </recommendedName>
</protein>
<comment type="similarity">
    <text evidence="1">Belongs to the low molecular weight phosphotyrosine protein phosphatase family.</text>
</comment>
<dbReference type="Gene3D" id="3.40.50.2300">
    <property type="match status" value="1"/>
</dbReference>
<dbReference type="InterPro" id="IPR036196">
    <property type="entry name" value="Ptyr_pPase_sf"/>
</dbReference>
<dbReference type="CDD" id="cd16343">
    <property type="entry name" value="LMWPTP"/>
    <property type="match status" value="1"/>
</dbReference>
<dbReference type="InterPro" id="IPR023485">
    <property type="entry name" value="Ptyr_pPase"/>
</dbReference>
<dbReference type="PANTHER" id="PTHR11717:SF7">
    <property type="entry name" value="LOW MOLECULAR WEIGHT PHOSPHOTYROSINE PROTEIN PHOSPHATASE"/>
    <property type="match status" value="1"/>
</dbReference>
<keyword evidence="3 6" id="KW-0378">Hydrolase</keyword>
<organism evidence="6 7">
    <name type="scientific">Campylobacter majalis</name>
    <dbReference type="NCBI Taxonomy" id="2790656"/>
    <lineage>
        <taxon>Bacteria</taxon>
        <taxon>Pseudomonadati</taxon>
        <taxon>Campylobacterota</taxon>
        <taxon>Epsilonproteobacteria</taxon>
        <taxon>Campylobacterales</taxon>
        <taxon>Campylobacteraceae</taxon>
        <taxon>Campylobacter</taxon>
    </lineage>
</organism>
<dbReference type="Pfam" id="PF01451">
    <property type="entry name" value="LMWPc"/>
    <property type="match status" value="1"/>
</dbReference>
<evidence type="ECO:0000313" key="7">
    <source>
        <dbReference type="Proteomes" id="UP000789803"/>
    </source>
</evidence>
<dbReference type="EMBL" id="CAJHOF010000027">
    <property type="protein sequence ID" value="CAD7289781.1"/>
    <property type="molecule type" value="Genomic_DNA"/>
</dbReference>
<name>A0ABM8QA92_9BACT</name>
<reference evidence="6 7" key="1">
    <citation type="submission" date="2020-11" db="EMBL/GenBank/DDBJ databases">
        <authorList>
            <person name="Peeters C."/>
        </authorList>
    </citation>
    <scope>NUCLEOTIDE SEQUENCE [LARGE SCALE GENOMIC DNA]</scope>
    <source>
        <strain evidence="6 7">LMG 7974</strain>
    </source>
</reference>
<dbReference type="InterPro" id="IPR050438">
    <property type="entry name" value="LMW_PTPase"/>
</dbReference>
<dbReference type="SUPFAM" id="SSF52788">
    <property type="entry name" value="Phosphotyrosine protein phosphatases I"/>
    <property type="match status" value="1"/>
</dbReference>
<accession>A0ABM8QA92</accession>
<feature type="domain" description="Phosphotyrosine protein phosphatase I" evidence="5">
    <location>
        <begin position="1"/>
        <end position="148"/>
    </location>
</feature>
<dbReference type="EC" id="3.1.3.48" evidence="2"/>
<dbReference type="PRINTS" id="PR00719">
    <property type="entry name" value="LMWPTPASE"/>
</dbReference>
<evidence type="ECO:0000256" key="1">
    <source>
        <dbReference type="ARBA" id="ARBA00011063"/>
    </source>
</evidence>
<evidence type="ECO:0000256" key="2">
    <source>
        <dbReference type="ARBA" id="ARBA00013064"/>
    </source>
</evidence>
<dbReference type="SMART" id="SM00226">
    <property type="entry name" value="LMWPc"/>
    <property type="match status" value="1"/>
</dbReference>
<gene>
    <name evidence="6" type="primary">yfkJ_2</name>
    <name evidence="6" type="ORF">LMG7974_01864</name>
</gene>
<dbReference type="GO" id="GO:0004725">
    <property type="term" value="F:protein tyrosine phosphatase activity"/>
    <property type="evidence" value="ECO:0007669"/>
    <property type="project" value="UniProtKB-EC"/>
</dbReference>
<comment type="caution">
    <text evidence="6">The sequence shown here is derived from an EMBL/GenBank/DDBJ whole genome shotgun (WGS) entry which is preliminary data.</text>
</comment>
<dbReference type="InterPro" id="IPR017867">
    <property type="entry name" value="Tyr_phospatase_low_mol_wt"/>
</dbReference>
<dbReference type="Proteomes" id="UP000789803">
    <property type="component" value="Unassembled WGS sequence"/>
</dbReference>
<proteinExistence type="inferred from homology"/>
<sequence>MKLLFVCHGNICRSPMAKMIMQDLINKAGKDASIDSCATHSDEIGEGVYNQTAKILQKHGVPVLAHRARLITKQDYESADLILIMDDENMCTLRREFGGFGDFDEKVKFLLSFSKDTNSNIVADPYYTRDFQKCYDDINSACKGLMRVLIKFNP</sequence>
<evidence type="ECO:0000256" key="4">
    <source>
        <dbReference type="ARBA" id="ARBA00022912"/>
    </source>
</evidence>
<evidence type="ECO:0000313" key="6">
    <source>
        <dbReference type="EMBL" id="CAD7289781.1"/>
    </source>
</evidence>
<evidence type="ECO:0000256" key="3">
    <source>
        <dbReference type="ARBA" id="ARBA00022801"/>
    </source>
</evidence>
<keyword evidence="7" id="KW-1185">Reference proteome</keyword>
<dbReference type="PANTHER" id="PTHR11717">
    <property type="entry name" value="LOW MOLECULAR WEIGHT PROTEIN TYROSINE PHOSPHATASE"/>
    <property type="match status" value="1"/>
</dbReference>
<keyword evidence="4" id="KW-0904">Protein phosphatase</keyword>
<dbReference type="RefSeq" id="WP_229933632.1">
    <property type="nucleotide sequence ID" value="NZ_CAJHOF010000027.1"/>
</dbReference>